<comment type="caution">
    <text evidence="2">The sequence shown here is derived from an EMBL/GenBank/DDBJ whole genome shotgun (WGS) entry which is preliminary data.</text>
</comment>
<proteinExistence type="predicted"/>
<keyword evidence="3" id="KW-1185">Reference proteome</keyword>
<feature type="compositionally biased region" description="Polar residues" evidence="1">
    <location>
        <begin position="1"/>
        <end position="27"/>
    </location>
</feature>
<evidence type="ECO:0000256" key="1">
    <source>
        <dbReference type="SAM" id="MobiDB-lite"/>
    </source>
</evidence>
<evidence type="ECO:0000313" key="3">
    <source>
        <dbReference type="Proteomes" id="UP000824219"/>
    </source>
</evidence>
<dbReference type="EMBL" id="JAHKSW010000009">
    <property type="protein sequence ID" value="KAG7328540.1"/>
    <property type="molecule type" value="Genomic_DNA"/>
</dbReference>
<gene>
    <name evidence="2" type="ORF">KOW79_008484</name>
</gene>
<reference evidence="2 3" key="1">
    <citation type="submission" date="2021-06" db="EMBL/GenBank/DDBJ databases">
        <title>Chromosome-level genome assembly of the red-tail catfish (Hemibagrus wyckioides).</title>
        <authorList>
            <person name="Shao F."/>
        </authorList>
    </citation>
    <scope>NUCLEOTIDE SEQUENCE [LARGE SCALE GENOMIC DNA]</scope>
    <source>
        <strain evidence="2">EC202008001</strain>
        <tissue evidence="2">Blood</tissue>
    </source>
</reference>
<organism evidence="2 3">
    <name type="scientific">Hemibagrus wyckioides</name>
    <dbReference type="NCBI Taxonomy" id="337641"/>
    <lineage>
        <taxon>Eukaryota</taxon>
        <taxon>Metazoa</taxon>
        <taxon>Chordata</taxon>
        <taxon>Craniata</taxon>
        <taxon>Vertebrata</taxon>
        <taxon>Euteleostomi</taxon>
        <taxon>Actinopterygii</taxon>
        <taxon>Neopterygii</taxon>
        <taxon>Teleostei</taxon>
        <taxon>Ostariophysi</taxon>
        <taxon>Siluriformes</taxon>
        <taxon>Bagridae</taxon>
        <taxon>Hemibagrus</taxon>
    </lineage>
</organism>
<dbReference type="Proteomes" id="UP000824219">
    <property type="component" value="Linkage Group LG09"/>
</dbReference>
<evidence type="ECO:0000313" key="2">
    <source>
        <dbReference type="EMBL" id="KAG7328540.1"/>
    </source>
</evidence>
<accession>A0A9D3NTT4</accession>
<feature type="region of interest" description="Disordered" evidence="1">
    <location>
        <begin position="1"/>
        <end position="56"/>
    </location>
</feature>
<protein>
    <submittedName>
        <fullName evidence="2">Uncharacterized protein</fullName>
    </submittedName>
</protein>
<dbReference type="AlphaFoldDB" id="A0A9D3NTT4"/>
<name>A0A9D3NTT4_9TELE</name>
<sequence length="194" mass="21330">MSDKQQNCRKTSTWSKKNQPDNGQSQDVKPKRVRLNRSHLFPQARSQLSDVGKETNKTDDEMELFVKALEELRLDDSVETHLETAALTRALVSARTVTCGMQLRNYCAGVVSSEEGEPNPVLPIVPNLSEVSGPLLGDGEGTAIGLNTASGQLSDVGKETNKTDDEMELFVKALEELRLDDSVETHLETAGKFK</sequence>